<evidence type="ECO:0000313" key="3">
    <source>
        <dbReference type="Proteomes" id="UP001498476"/>
    </source>
</evidence>
<dbReference type="InterPro" id="IPR010730">
    <property type="entry name" value="HET"/>
</dbReference>
<dbReference type="EMBL" id="JAZAVJ010000230">
    <property type="protein sequence ID" value="KAK7403767.1"/>
    <property type="molecule type" value="Genomic_DNA"/>
</dbReference>
<dbReference type="InterPro" id="IPR052895">
    <property type="entry name" value="HetReg/Transcr_Mod"/>
</dbReference>
<evidence type="ECO:0000313" key="2">
    <source>
        <dbReference type="EMBL" id="KAK7403767.1"/>
    </source>
</evidence>
<name>A0ABR1GPE3_9HYPO</name>
<dbReference type="Pfam" id="PF26639">
    <property type="entry name" value="Het-6_barrel"/>
    <property type="match status" value="1"/>
</dbReference>
<comment type="caution">
    <text evidence="2">The sequence shown here is derived from an EMBL/GenBank/DDBJ whole genome shotgun (WGS) entry which is preliminary data.</text>
</comment>
<feature type="domain" description="Heterokaryon incompatibility" evidence="1">
    <location>
        <begin position="200"/>
        <end position="379"/>
    </location>
</feature>
<dbReference type="Proteomes" id="UP001498476">
    <property type="component" value="Unassembled WGS sequence"/>
</dbReference>
<keyword evidence="3" id="KW-1185">Reference proteome</keyword>
<organism evidence="2 3">
    <name type="scientific">Neonectria punicea</name>
    <dbReference type="NCBI Taxonomy" id="979145"/>
    <lineage>
        <taxon>Eukaryota</taxon>
        <taxon>Fungi</taxon>
        <taxon>Dikarya</taxon>
        <taxon>Ascomycota</taxon>
        <taxon>Pezizomycotina</taxon>
        <taxon>Sordariomycetes</taxon>
        <taxon>Hypocreomycetidae</taxon>
        <taxon>Hypocreales</taxon>
        <taxon>Nectriaceae</taxon>
        <taxon>Neonectria</taxon>
    </lineage>
</organism>
<proteinExistence type="predicted"/>
<dbReference type="PANTHER" id="PTHR24148:SF64">
    <property type="entry name" value="HETEROKARYON INCOMPATIBILITY DOMAIN-CONTAINING PROTEIN"/>
    <property type="match status" value="1"/>
</dbReference>
<sequence length="835" mass="95279">MVNSTPSFDSYPYDPLPHSTCIRLLRIESRKPDEDKTSSIRCRMKTVDLHSNALLKGESPEPPPRPTVRWDEYVTQKPKEQFKILNERRITTKIQRLYDWIRGRHSTYRRSQITGTFPEIDIQYDDKERFASTLRHQNLGADGNFILEDEAESADFLAGIRRIPPKLALDATEPPRGEPQYRERFGWKRSDNGDRLPGNYVAMSYTWGDPKDRVPIVIDEHNVHVTRNLEAGLREFRELEPFKRGLWIWIDAICINQDDEPERNAQVQIMSVIYERAGNIIVWLGPTDSTSDEAIKYLQEVGVPYRTEYVEAMDQADPITAHTHRIHAQHVMESERNGWSFAIRTNIQGHNIEDAVDEMVQVYQFFNRPYWRRLWIIQELAMGRGGMPIVCGSTVTQWRYIRDAVFMMSSALDVFNELIPRALHKRNIPRDAEHSLLHVAAIAQLECHGHRKPLPPLPEETQHWTLVDKHKDTRQGPLRGNAVQTALRLIRNAHTTKPIDRVYGVLAIPGLPRFEIEVSYQKSAGEVFVNFIKQCILKGYSAAVFQCLDGWGPSPSADYKLPFWCPDLDGEPGRQIGIIQGNHHQASGEPHYWDNKRLWPRFMTICGDEYLSGYGFVADTIDGLGAISMTDRAYMYFPPDFKPDVIPPTSQAEWPNRDKPKDALWWTLVGGACVGGDSPGYLFCELLYAIPTEEPPKHSPNYRLWDFIHTSRDFVFAGRPLKSYMPPGDLLDAAVDFSSAPARQAMAAQTTGRRLATTAKGSLALVPASSQSGDVVIVLMGHGNPVVATRLEFEHENIVYKIKGDALVYGIMEGQAVETEFFEGNRDYLSQFRFI</sequence>
<gene>
    <name evidence="2" type="ORF">QQX98_010459</name>
</gene>
<reference evidence="2 3" key="1">
    <citation type="journal article" date="2025" name="Microbiol. Resour. Announc.">
        <title>Draft genome sequences for Neonectria magnoliae and Neonectria punicea, canker pathogens of Liriodendron tulipifera and Acer saccharum in West Virginia.</title>
        <authorList>
            <person name="Petronek H.M."/>
            <person name="Kasson M.T."/>
            <person name="Metheny A.M."/>
            <person name="Stauder C.M."/>
            <person name="Lovett B."/>
            <person name="Lynch S.C."/>
            <person name="Garnas J.R."/>
            <person name="Kasson L.R."/>
            <person name="Stajich J.E."/>
        </authorList>
    </citation>
    <scope>NUCLEOTIDE SEQUENCE [LARGE SCALE GENOMIC DNA]</scope>
    <source>
        <strain evidence="2 3">NRRL 64653</strain>
    </source>
</reference>
<dbReference type="Pfam" id="PF06985">
    <property type="entry name" value="HET"/>
    <property type="match status" value="1"/>
</dbReference>
<accession>A0ABR1GPE3</accession>
<dbReference type="PANTHER" id="PTHR24148">
    <property type="entry name" value="ANKYRIN REPEAT DOMAIN-CONTAINING PROTEIN 39 HOMOLOG-RELATED"/>
    <property type="match status" value="1"/>
</dbReference>
<evidence type="ECO:0000259" key="1">
    <source>
        <dbReference type="Pfam" id="PF06985"/>
    </source>
</evidence>
<protein>
    <recommendedName>
        <fullName evidence="1">Heterokaryon incompatibility domain-containing protein</fullName>
    </recommendedName>
</protein>